<dbReference type="RefSeq" id="WP_087916646.1">
    <property type="nucleotide sequence ID" value="NZ_CP021780.1"/>
</dbReference>
<protein>
    <submittedName>
        <fullName evidence="1">Uncharacterized protein</fullName>
    </submittedName>
</protein>
<dbReference type="KEGG" id="pdh:B9T62_18750"/>
<organism evidence="1 2">
    <name type="scientific">Paenibacillus donghaensis</name>
    <dbReference type="NCBI Taxonomy" id="414771"/>
    <lineage>
        <taxon>Bacteria</taxon>
        <taxon>Bacillati</taxon>
        <taxon>Bacillota</taxon>
        <taxon>Bacilli</taxon>
        <taxon>Bacillales</taxon>
        <taxon>Paenibacillaceae</taxon>
        <taxon>Paenibacillus</taxon>
    </lineage>
</organism>
<gene>
    <name evidence="1" type="ORF">B9T62_18750</name>
</gene>
<dbReference type="Proteomes" id="UP000249890">
    <property type="component" value="Chromosome"/>
</dbReference>
<evidence type="ECO:0000313" key="2">
    <source>
        <dbReference type="Proteomes" id="UP000249890"/>
    </source>
</evidence>
<accession>A0A2Z2KTC9</accession>
<evidence type="ECO:0000313" key="1">
    <source>
        <dbReference type="EMBL" id="ASA22648.1"/>
    </source>
</evidence>
<name>A0A2Z2KTC9_9BACL</name>
<reference evidence="1 2" key="1">
    <citation type="submission" date="2017-06" db="EMBL/GenBank/DDBJ databases">
        <title>Complete genome sequence of Paenibacillus donghaensis KCTC 13049T isolated from East Sea sediment, South Korea.</title>
        <authorList>
            <person name="Jung B.K."/>
            <person name="Hong S.-J."/>
            <person name="Shin J.-H."/>
        </authorList>
    </citation>
    <scope>NUCLEOTIDE SEQUENCE [LARGE SCALE GENOMIC DNA]</scope>
    <source>
        <strain evidence="1 2">KCTC 13049</strain>
    </source>
</reference>
<sequence>METVWRFIGENAKAKLEPFEEVYRLIHTGTGRKGEPVYDMYLEEYEQYEDLEKLANSLNLDLRIRIGAEWLACLYTDKFGFSIS</sequence>
<dbReference type="AlphaFoldDB" id="A0A2Z2KTC9"/>
<proteinExistence type="predicted"/>
<keyword evidence="2" id="KW-1185">Reference proteome</keyword>
<dbReference type="EMBL" id="CP021780">
    <property type="protein sequence ID" value="ASA22648.1"/>
    <property type="molecule type" value="Genomic_DNA"/>
</dbReference>